<proteinExistence type="predicted"/>
<feature type="coiled-coil region" evidence="1">
    <location>
        <begin position="72"/>
        <end position="111"/>
    </location>
</feature>
<sequence>MNIELKDGRLHFSLIDAIDQLTEDQKRDAITILACDSEVITMIGQQLVDGMTEDGSCGGILCTASATPWRGLDKVRRDVAKASGDIARQEIERLEQALAACDKQRLQALNELHDRTRVYG</sequence>
<organism evidence="2 3">
    <name type="scientific">Achromobacter denitrificans</name>
    <name type="common">Alcaligenes denitrificans</name>
    <dbReference type="NCBI Taxonomy" id="32002"/>
    <lineage>
        <taxon>Bacteria</taxon>
        <taxon>Pseudomonadati</taxon>
        <taxon>Pseudomonadota</taxon>
        <taxon>Betaproteobacteria</taxon>
        <taxon>Burkholderiales</taxon>
        <taxon>Alcaligenaceae</taxon>
        <taxon>Achromobacter</taxon>
    </lineage>
</organism>
<evidence type="ECO:0000313" key="2">
    <source>
        <dbReference type="EMBL" id="QKQ46793.1"/>
    </source>
</evidence>
<reference evidence="2 3" key="1">
    <citation type="submission" date="2020-05" db="EMBL/GenBank/DDBJ databases">
        <title>FDA dAtabase for Regulatory Grade micrObial Sequences (FDA-ARGOS): Supporting development and validation of Infectious Disease Dx tests.</title>
        <authorList>
            <person name="Sproer C."/>
            <person name="Gronow S."/>
            <person name="Severitt S."/>
            <person name="Schroder I."/>
            <person name="Tallon L."/>
            <person name="Sadzewicz L."/>
            <person name="Zhao X."/>
            <person name="Vavikolanu K."/>
            <person name="Mehta A."/>
            <person name="Aluvathingal J."/>
            <person name="Nadendla S."/>
            <person name="Myers T."/>
            <person name="Yan Y."/>
            <person name="Sichtig H."/>
        </authorList>
    </citation>
    <scope>NUCLEOTIDE SEQUENCE [LARGE SCALE GENOMIC DNA]</scope>
    <source>
        <strain evidence="2 3">FDAARGOS_787</strain>
    </source>
</reference>
<keyword evidence="1" id="KW-0175">Coiled coil</keyword>
<gene>
    <name evidence="2" type="ORF">FOC81_08845</name>
</gene>
<evidence type="ECO:0000256" key="1">
    <source>
        <dbReference type="SAM" id="Coils"/>
    </source>
</evidence>
<accession>A0A6N0JID3</accession>
<name>A0A6N0JID3_ACHDE</name>
<dbReference type="RefSeq" id="WP_174716082.1">
    <property type="nucleotide sequence ID" value="NZ_CP054569.1"/>
</dbReference>
<dbReference type="EMBL" id="CP054569">
    <property type="protein sequence ID" value="QKQ46793.1"/>
    <property type="molecule type" value="Genomic_DNA"/>
</dbReference>
<protein>
    <submittedName>
        <fullName evidence="2">Uncharacterized protein</fullName>
    </submittedName>
</protein>
<evidence type="ECO:0000313" key="3">
    <source>
        <dbReference type="Proteomes" id="UP000509782"/>
    </source>
</evidence>
<dbReference type="AlphaFoldDB" id="A0A6N0JID3"/>
<dbReference type="Proteomes" id="UP000509782">
    <property type="component" value="Chromosome"/>
</dbReference>